<sequence length="172" mass="20135">MDIILFTDGSSTVFKDKKNMKYGGIGIYSPKIIKMSQGYTGNDITNQKMELQACIYGIKNVYNYMLNNHLGKLWNLVIYTDSMYVINSITDYASKWILYGWKRKVNKKMEIISNLELIKELYILYRTLPITFKHTNSHTKEPARDSIEWPIWKGNNKADKLAKNAMLKMRDE</sequence>
<accession>A0A1V0SH60</accession>
<comment type="catalytic activity">
    <reaction evidence="1">
        <text>Endonucleolytic cleavage to 5'-phosphomonoester.</text>
        <dbReference type="EC" id="3.1.26.4"/>
    </reaction>
</comment>
<evidence type="ECO:0000256" key="6">
    <source>
        <dbReference type="ARBA" id="ARBA00022759"/>
    </source>
</evidence>
<keyword evidence="4" id="KW-0540">Nuclease</keyword>
<reference evidence="9" key="1">
    <citation type="journal article" date="2017" name="Science">
        <title>Giant viruses with an expanded complement of translation system components.</title>
        <authorList>
            <person name="Schulz F."/>
            <person name="Yutin N."/>
            <person name="Ivanova N.N."/>
            <person name="Ortega D.R."/>
            <person name="Lee T.K."/>
            <person name="Vierheilig J."/>
            <person name="Daims H."/>
            <person name="Horn M."/>
            <person name="Wagner M."/>
            <person name="Jensen G.J."/>
            <person name="Kyrpides N.C."/>
            <person name="Koonin E.V."/>
            <person name="Woyke T."/>
        </authorList>
    </citation>
    <scope>NUCLEOTIDE SEQUENCE</scope>
    <source>
        <strain evidence="9">HKV1</strain>
    </source>
</reference>
<evidence type="ECO:0000259" key="8">
    <source>
        <dbReference type="PROSITE" id="PS50879"/>
    </source>
</evidence>
<name>A0A1V0SH60_9VIRU</name>
<comment type="similarity">
    <text evidence="2">Belongs to the RNase H family.</text>
</comment>
<feature type="domain" description="RNase H type-1" evidence="8">
    <location>
        <begin position="1"/>
        <end position="167"/>
    </location>
</feature>
<dbReference type="GO" id="GO:0046872">
    <property type="term" value="F:metal ion binding"/>
    <property type="evidence" value="ECO:0007669"/>
    <property type="project" value="UniProtKB-KW"/>
</dbReference>
<evidence type="ECO:0000313" key="9">
    <source>
        <dbReference type="EMBL" id="ARF11052.1"/>
    </source>
</evidence>
<evidence type="ECO:0000256" key="4">
    <source>
        <dbReference type="ARBA" id="ARBA00022722"/>
    </source>
</evidence>
<dbReference type="EC" id="3.1.26.4" evidence="3"/>
<dbReference type="SUPFAM" id="SSF53098">
    <property type="entry name" value="Ribonuclease H-like"/>
    <property type="match status" value="1"/>
</dbReference>
<dbReference type="Pfam" id="PF00075">
    <property type="entry name" value="RNase_H"/>
    <property type="match status" value="1"/>
</dbReference>
<evidence type="ECO:0000256" key="2">
    <source>
        <dbReference type="ARBA" id="ARBA00005300"/>
    </source>
</evidence>
<evidence type="ECO:0000256" key="7">
    <source>
        <dbReference type="ARBA" id="ARBA00022801"/>
    </source>
</evidence>
<proteinExistence type="inferred from homology"/>
<keyword evidence="6" id="KW-0255">Endonuclease</keyword>
<dbReference type="PROSITE" id="PS50879">
    <property type="entry name" value="RNASE_H_1"/>
    <property type="match status" value="1"/>
</dbReference>
<gene>
    <name evidence="9" type="ORF">Hokovirus_4_26</name>
</gene>
<dbReference type="InterPro" id="IPR002156">
    <property type="entry name" value="RNaseH_domain"/>
</dbReference>
<evidence type="ECO:0000256" key="1">
    <source>
        <dbReference type="ARBA" id="ARBA00000077"/>
    </source>
</evidence>
<dbReference type="GO" id="GO:0004523">
    <property type="term" value="F:RNA-DNA hybrid ribonuclease activity"/>
    <property type="evidence" value="ECO:0007669"/>
    <property type="project" value="UniProtKB-EC"/>
</dbReference>
<organism evidence="9">
    <name type="scientific">Hokovirus HKV1</name>
    <dbReference type="NCBI Taxonomy" id="1977638"/>
    <lineage>
        <taxon>Viruses</taxon>
        <taxon>Varidnaviria</taxon>
        <taxon>Bamfordvirae</taxon>
        <taxon>Nucleocytoviricota</taxon>
        <taxon>Megaviricetes</taxon>
        <taxon>Imitervirales</taxon>
        <taxon>Mimiviridae</taxon>
        <taxon>Klosneuvirinae</taxon>
        <taxon>Hokovirus</taxon>
    </lineage>
</organism>
<dbReference type="InterPro" id="IPR050092">
    <property type="entry name" value="RNase_H"/>
</dbReference>
<evidence type="ECO:0000256" key="3">
    <source>
        <dbReference type="ARBA" id="ARBA00012180"/>
    </source>
</evidence>
<evidence type="ECO:0000256" key="5">
    <source>
        <dbReference type="ARBA" id="ARBA00022723"/>
    </source>
</evidence>
<keyword evidence="5" id="KW-0479">Metal-binding</keyword>
<dbReference type="GO" id="GO:0043137">
    <property type="term" value="P:DNA replication, removal of RNA primer"/>
    <property type="evidence" value="ECO:0007669"/>
    <property type="project" value="TreeGrafter"/>
</dbReference>
<dbReference type="PANTHER" id="PTHR10642:SF26">
    <property type="entry name" value="RIBONUCLEASE H1"/>
    <property type="match status" value="1"/>
</dbReference>
<protein>
    <recommendedName>
        <fullName evidence="3">ribonuclease H</fullName>
        <ecNumber evidence="3">3.1.26.4</ecNumber>
    </recommendedName>
</protein>
<dbReference type="PANTHER" id="PTHR10642">
    <property type="entry name" value="RIBONUCLEASE H1"/>
    <property type="match status" value="1"/>
</dbReference>
<dbReference type="EMBL" id="KY684106">
    <property type="protein sequence ID" value="ARF11052.1"/>
    <property type="molecule type" value="Genomic_DNA"/>
</dbReference>
<dbReference type="Gene3D" id="3.30.420.10">
    <property type="entry name" value="Ribonuclease H-like superfamily/Ribonuclease H"/>
    <property type="match status" value="1"/>
</dbReference>
<dbReference type="InterPro" id="IPR012337">
    <property type="entry name" value="RNaseH-like_sf"/>
</dbReference>
<keyword evidence="7" id="KW-0378">Hydrolase</keyword>
<dbReference type="InterPro" id="IPR036397">
    <property type="entry name" value="RNaseH_sf"/>
</dbReference>
<dbReference type="GO" id="GO:0003676">
    <property type="term" value="F:nucleic acid binding"/>
    <property type="evidence" value="ECO:0007669"/>
    <property type="project" value="InterPro"/>
</dbReference>